<sequence length="126" mass="14647">DLQIISMLHHQNIIHEEDISLENQSTLINNDNNLLNNYDHSKIEEYTDTISQQISWNKKEKWRASNSNLINDNLKNETSDILLDNLSSIDKVLESLTQENLDHESLISIDNQSYSSHSSFNNHKQL</sequence>
<evidence type="ECO:0000313" key="1">
    <source>
        <dbReference type="EMBL" id="CAG8798051.1"/>
    </source>
</evidence>
<keyword evidence="2" id="KW-1185">Reference proteome</keyword>
<dbReference type="EMBL" id="CAJVQA010029914">
    <property type="protein sequence ID" value="CAG8798051.1"/>
    <property type="molecule type" value="Genomic_DNA"/>
</dbReference>
<name>A0A9N9JX94_9GLOM</name>
<proteinExistence type="predicted"/>
<dbReference type="Proteomes" id="UP000789759">
    <property type="component" value="Unassembled WGS sequence"/>
</dbReference>
<feature type="non-terminal residue" evidence="1">
    <location>
        <position position="126"/>
    </location>
</feature>
<evidence type="ECO:0000313" key="2">
    <source>
        <dbReference type="Proteomes" id="UP000789759"/>
    </source>
</evidence>
<protein>
    <submittedName>
        <fullName evidence="1">21786_t:CDS:1</fullName>
    </submittedName>
</protein>
<organism evidence="1 2">
    <name type="scientific">Cetraspora pellucida</name>
    <dbReference type="NCBI Taxonomy" id="1433469"/>
    <lineage>
        <taxon>Eukaryota</taxon>
        <taxon>Fungi</taxon>
        <taxon>Fungi incertae sedis</taxon>
        <taxon>Mucoromycota</taxon>
        <taxon>Glomeromycotina</taxon>
        <taxon>Glomeromycetes</taxon>
        <taxon>Diversisporales</taxon>
        <taxon>Gigasporaceae</taxon>
        <taxon>Cetraspora</taxon>
    </lineage>
</organism>
<accession>A0A9N9JX94</accession>
<dbReference type="OrthoDB" id="2488536at2759"/>
<gene>
    <name evidence="1" type="ORF">CPELLU_LOCUS17488</name>
</gene>
<reference evidence="1" key="1">
    <citation type="submission" date="2021-06" db="EMBL/GenBank/DDBJ databases">
        <authorList>
            <person name="Kallberg Y."/>
            <person name="Tangrot J."/>
            <person name="Rosling A."/>
        </authorList>
    </citation>
    <scope>NUCLEOTIDE SEQUENCE</scope>
    <source>
        <strain evidence="1">FL966</strain>
    </source>
</reference>
<comment type="caution">
    <text evidence="1">The sequence shown here is derived from an EMBL/GenBank/DDBJ whole genome shotgun (WGS) entry which is preliminary data.</text>
</comment>
<dbReference type="AlphaFoldDB" id="A0A9N9JX94"/>